<dbReference type="Proteomes" id="UP000328092">
    <property type="component" value="Unassembled WGS sequence"/>
</dbReference>
<sequence>MSDPNPSAATASQPRPTDIQQLVVLLGNLMPLLMRMQSQGFEQPDQTVPRDFPIPGPVLDRQASENMIGDMIAESLRSLSTYLEANAVQHAGLENSVAIVTQAAHAFAGRDYAQAFNLIWVAYRAIEAVRAADPRLPFVRQAATDRTQSSIH</sequence>
<accession>A0A508TX33</accession>
<reference evidence="1" key="1">
    <citation type="submission" date="2019-02" db="EMBL/GenBank/DDBJ databases">
        <authorList>
            <person name="Pothier F.J."/>
        </authorList>
    </citation>
    <scope>NUCLEOTIDE SEQUENCE</scope>
    <source>
        <strain evidence="1">CI-1B</strain>
    </source>
</reference>
<comment type="caution">
    <text evidence="1">The sequence shown here is derived from an EMBL/GenBank/DDBJ whole genome shotgun (WGS) entry which is preliminary data.</text>
</comment>
<gene>
    <name evidence="1" type="ORF">CI1B_74460</name>
</gene>
<proteinExistence type="predicted"/>
<evidence type="ECO:0000313" key="2">
    <source>
        <dbReference type="Proteomes" id="UP000328092"/>
    </source>
</evidence>
<dbReference type="AlphaFoldDB" id="A0A508TX33"/>
<evidence type="ECO:0000313" key="1">
    <source>
        <dbReference type="EMBL" id="VIO78772.1"/>
    </source>
</evidence>
<dbReference type="EMBL" id="CAADFC020000031">
    <property type="protein sequence ID" value="VIO78772.1"/>
    <property type="molecule type" value="Genomic_DNA"/>
</dbReference>
<keyword evidence="2" id="KW-1185">Reference proteome</keyword>
<dbReference type="RefSeq" id="WP_139864006.1">
    <property type="nucleotide sequence ID" value="NZ_CAADFC020000031.1"/>
</dbReference>
<name>A0A508TX33_9BRAD</name>
<dbReference type="OrthoDB" id="8232294at2"/>
<organism evidence="1 2">
    <name type="scientific">Bradyrhizobium ivorense</name>
    <dbReference type="NCBI Taxonomy" id="2511166"/>
    <lineage>
        <taxon>Bacteria</taxon>
        <taxon>Pseudomonadati</taxon>
        <taxon>Pseudomonadota</taxon>
        <taxon>Alphaproteobacteria</taxon>
        <taxon>Hyphomicrobiales</taxon>
        <taxon>Nitrobacteraceae</taxon>
        <taxon>Bradyrhizobium</taxon>
    </lineage>
</organism>
<protein>
    <submittedName>
        <fullName evidence="1">Uncharacterized protein</fullName>
    </submittedName>
</protein>